<keyword evidence="4" id="KW-0813">Transport</keyword>
<feature type="transmembrane region" description="Helical" evidence="4">
    <location>
        <begin position="118"/>
        <end position="134"/>
    </location>
</feature>
<dbReference type="InterPro" id="IPR007274">
    <property type="entry name" value="Cop_transporter"/>
</dbReference>
<dbReference type="eggNOG" id="KOG3386">
    <property type="taxonomic scope" value="Eukaryota"/>
</dbReference>
<reference evidence="5 6" key="1">
    <citation type="journal article" date="2011" name="Proc. Natl. Acad. Sci. U.S.A.">
        <title>Evolutionary erosion of yeast sex chromosomes by mating-type switching accidents.</title>
        <authorList>
            <person name="Gordon J.L."/>
            <person name="Armisen D."/>
            <person name="Proux-Wera E."/>
            <person name="Oheigeartaigh S.S."/>
            <person name="Byrne K.P."/>
            <person name="Wolfe K.H."/>
        </authorList>
    </citation>
    <scope>NUCLEOTIDE SEQUENCE [LARGE SCALE GENOMIC DNA]</scope>
    <source>
        <strain evidence="6">ATCC 22294 / BCRC 22015 / CBS 2517 / CECT 1963 / NBRC 1671 / NRRL Y-8276</strain>
    </source>
</reference>
<dbReference type="Proteomes" id="UP000005220">
    <property type="component" value="Chromosome 5"/>
</dbReference>
<dbReference type="EMBL" id="HE650825">
    <property type="protein sequence ID" value="CCF58384.1"/>
    <property type="molecule type" value="Genomic_DNA"/>
</dbReference>
<dbReference type="GO" id="GO:0006878">
    <property type="term" value="P:intracellular copper ion homeostasis"/>
    <property type="evidence" value="ECO:0007669"/>
    <property type="project" value="EnsemblFungi"/>
</dbReference>
<keyword evidence="2 4" id="KW-1133">Transmembrane helix</keyword>
<keyword evidence="6" id="KW-1185">Reference proteome</keyword>
<dbReference type="InParanoid" id="H2AVI4"/>
<evidence type="ECO:0000313" key="5">
    <source>
        <dbReference type="EMBL" id="CCF58384.1"/>
    </source>
</evidence>
<dbReference type="OrthoDB" id="161814at2759"/>
<dbReference type="GO" id="GO:0005375">
    <property type="term" value="F:copper ion transmembrane transporter activity"/>
    <property type="evidence" value="ECO:0007669"/>
    <property type="project" value="UniProtKB-UniRule"/>
</dbReference>
<dbReference type="RefSeq" id="XP_003957519.1">
    <property type="nucleotide sequence ID" value="XM_003957470.1"/>
</dbReference>
<comment type="similarity">
    <text evidence="4">Belongs to the copper transporter (Ctr) (TC 1.A.56) family. SLC31A subfamily.</text>
</comment>
<feature type="transmembrane region" description="Helical" evidence="4">
    <location>
        <begin position="52"/>
        <end position="72"/>
    </location>
</feature>
<evidence type="ECO:0000256" key="2">
    <source>
        <dbReference type="ARBA" id="ARBA00022989"/>
    </source>
</evidence>
<accession>H2AVI4</accession>
<dbReference type="AlphaFoldDB" id="H2AVI4"/>
<gene>
    <name evidence="5" type="primary">KAFR0E02310</name>
    <name evidence="5" type="ORF">KAFR_0E02310</name>
</gene>
<dbReference type="GO" id="GO:0015677">
    <property type="term" value="P:copper ion import"/>
    <property type="evidence" value="ECO:0007669"/>
    <property type="project" value="EnsemblFungi"/>
</dbReference>
<dbReference type="GeneID" id="13883042"/>
<organism evidence="5 6">
    <name type="scientific">Kazachstania africana (strain ATCC 22294 / BCRC 22015 / CBS 2517 / CECT 1963 / NBRC 1671 / NRRL Y-8276)</name>
    <name type="common">Yeast</name>
    <name type="synonym">Kluyveromyces africanus</name>
    <dbReference type="NCBI Taxonomy" id="1071382"/>
    <lineage>
        <taxon>Eukaryota</taxon>
        <taxon>Fungi</taxon>
        <taxon>Dikarya</taxon>
        <taxon>Ascomycota</taxon>
        <taxon>Saccharomycotina</taxon>
        <taxon>Saccharomycetes</taxon>
        <taxon>Saccharomycetales</taxon>
        <taxon>Saccharomycetaceae</taxon>
        <taxon>Kazachstania</taxon>
    </lineage>
</organism>
<dbReference type="FunCoup" id="H2AVI4">
    <property type="interactions" value="592"/>
</dbReference>
<dbReference type="PANTHER" id="PTHR12483">
    <property type="entry name" value="SOLUTE CARRIER FAMILY 31 COPPER TRANSPORTERS"/>
    <property type="match status" value="1"/>
</dbReference>
<dbReference type="GO" id="GO:0000329">
    <property type="term" value="C:fungal-type vacuole membrane"/>
    <property type="evidence" value="ECO:0007669"/>
    <property type="project" value="EnsemblFungi"/>
</dbReference>
<name>H2AVI4_KAZAF</name>
<protein>
    <recommendedName>
        <fullName evidence="4">Copper transport protein</fullName>
    </recommendedName>
</protein>
<dbReference type="HOGENOM" id="CLU_079690_4_0_1"/>
<sequence length="150" mass="17353">MPGVSRDRTVFTDGSSAHRDVHDTDSCSMNMLFTWSYENTCVIFRWWHIKTLWGLLISCLTVICLSMLYELLKHYIYTYDLKRNRGVESSRIYYSLLYSLQVAFSFFLMLVFMSYNGWLMASVAIGAAIGNYYCNAPLPQHANQISLACH</sequence>
<keyword evidence="3 4" id="KW-0472">Membrane</keyword>
<dbReference type="PANTHER" id="PTHR12483:SF115">
    <property type="entry name" value="COPPER TRANSPORT PROTEIN"/>
    <property type="match status" value="1"/>
</dbReference>
<proteinExistence type="inferred from homology"/>
<feature type="transmembrane region" description="Helical" evidence="4">
    <location>
        <begin position="92"/>
        <end position="112"/>
    </location>
</feature>
<keyword evidence="1 4" id="KW-0812">Transmembrane</keyword>
<dbReference type="Pfam" id="PF04145">
    <property type="entry name" value="Ctr"/>
    <property type="match status" value="2"/>
</dbReference>
<keyword evidence="4" id="KW-0187">Copper transport</keyword>
<evidence type="ECO:0000256" key="1">
    <source>
        <dbReference type="ARBA" id="ARBA00022692"/>
    </source>
</evidence>
<keyword evidence="4" id="KW-0406">Ion transport</keyword>
<evidence type="ECO:0000313" key="6">
    <source>
        <dbReference type="Proteomes" id="UP000005220"/>
    </source>
</evidence>
<keyword evidence="4" id="KW-0186">Copper</keyword>
<dbReference type="KEGG" id="kaf:KAFR_0E02310"/>
<evidence type="ECO:0000256" key="3">
    <source>
        <dbReference type="ARBA" id="ARBA00023136"/>
    </source>
</evidence>
<dbReference type="STRING" id="1071382.H2AVI4"/>
<comment type="subcellular location">
    <subcellularLocation>
        <location evidence="4">Membrane</location>
        <topology evidence="4">Multi-pass membrane protein</topology>
    </subcellularLocation>
</comment>
<evidence type="ECO:0000256" key="4">
    <source>
        <dbReference type="RuleBase" id="RU367022"/>
    </source>
</evidence>